<name>A0A1Z4KSZ3_ANAVA</name>
<dbReference type="CDD" id="cd02042">
    <property type="entry name" value="ParAB_family"/>
    <property type="match status" value="1"/>
</dbReference>
<organism evidence="2 3">
    <name type="scientific">Trichormus variabilis NIES-23</name>
    <dbReference type="NCBI Taxonomy" id="1973479"/>
    <lineage>
        <taxon>Bacteria</taxon>
        <taxon>Bacillati</taxon>
        <taxon>Cyanobacteriota</taxon>
        <taxon>Cyanophyceae</taxon>
        <taxon>Nostocales</taxon>
        <taxon>Nostocaceae</taxon>
        <taxon>Trichormus</taxon>
    </lineage>
</organism>
<sequence>MGFNPELCRNESEVESKLIVQYLLPQLGYTPDTWHQEIAVGSIRLDFLAFAAQVLPFVLDANSPLSVVMEAKHPKQNLNNHVPRLRHYLTSLNVRYGLLTNGKEIRIYEKVKNDVQLVFQCSGKEVEIKLEEIQDLIGRESLKERQLIDQSKINQVEVKEKKLQNQGQHSMKTIAIYHNKGGVGKTTVAVNLAAALSKKGKKVLLIDIDSQANTTFATGLIKFQFDEEDDLRNQNVSDLLESADFNFISDVKRQSHYFNNPEIDVVPSHINLIDKQDKLNQIAVSRPRLISKLKIVENDYDIIIIDTPPSRDYYAQVALIASDYLIIPSDLKPFANQGLPTVKNFVNEINEYRVMMGKSALQVIGVLASKISTNAKFLQYTFPKQRDVISERYGLPLMEAVIYDRTSLSECMNNSMTIGELEYPDPKSIIKYAETKANAQQSAMEFEVLAKEVLNKIGVN</sequence>
<dbReference type="Gene3D" id="3.40.50.300">
    <property type="entry name" value="P-loop containing nucleotide triphosphate hydrolases"/>
    <property type="match status" value="1"/>
</dbReference>
<dbReference type="Proteomes" id="UP000217507">
    <property type="component" value="Chromosome"/>
</dbReference>
<accession>A0A1Z4KSZ3</accession>
<dbReference type="PANTHER" id="PTHR13696">
    <property type="entry name" value="P-LOOP CONTAINING NUCLEOSIDE TRIPHOSPHATE HYDROLASE"/>
    <property type="match status" value="1"/>
</dbReference>
<gene>
    <name evidence="2" type="ORF">NIES23_49110</name>
</gene>
<dbReference type="SUPFAM" id="SSF52540">
    <property type="entry name" value="P-loop containing nucleoside triphosphate hydrolases"/>
    <property type="match status" value="1"/>
</dbReference>
<dbReference type="EMBL" id="AP018216">
    <property type="protein sequence ID" value="BAY72087.1"/>
    <property type="molecule type" value="Genomic_DNA"/>
</dbReference>
<evidence type="ECO:0000259" key="1">
    <source>
        <dbReference type="Pfam" id="PF13614"/>
    </source>
</evidence>
<feature type="domain" description="AAA" evidence="1">
    <location>
        <begin position="171"/>
        <end position="352"/>
    </location>
</feature>
<dbReference type="InterPro" id="IPR025669">
    <property type="entry name" value="AAA_dom"/>
</dbReference>
<evidence type="ECO:0000313" key="2">
    <source>
        <dbReference type="EMBL" id="BAY72087.1"/>
    </source>
</evidence>
<proteinExistence type="predicted"/>
<dbReference type="InterPro" id="IPR050678">
    <property type="entry name" value="DNA_Partitioning_ATPase"/>
</dbReference>
<dbReference type="InterPro" id="IPR027417">
    <property type="entry name" value="P-loop_NTPase"/>
</dbReference>
<dbReference type="Pfam" id="PF13614">
    <property type="entry name" value="AAA_31"/>
    <property type="match status" value="1"/>
</dbReference>
<protein>
    <submittedName>
        <fullName evidence="2">ParA family protein</fullName>
    </submittedName>
</protein>
<evidence type="ECO:0000313" key="3">
    <source>
        <dbReference type="Proteomes" id="UP000217507"/>
    </source>
</evidence>
<dbReference type="PANTHER" id="PTHR13696:SF96">
    <property type="entry name" value="COBQ_COBB_MIND_PARA NUCLEOTIDE BINDING DOMAIN-CONTAINING PROTEIN"/>
    <property type="match status" value="1"/>
</dbReference>
<dbReference type="AlphaFoldDB" id="A0A1Z4KSZ3"/>
<reference evidence="2 3" key="1">
    <citation type="submission" date="2017-06" db="EMBL/GenBank/DDBJ databases">
        <title>Genome sequencing of cyanobaciteial culture collection at National Institute for Environmental Studies (NIES).</title>
        <authorList>
            <person name="Hirose Y."/>
            <person name="Shimura Y."/>
            <person name="Fujisawa T."/>
            <person name="Nakamura Y."/>
            <person name="Kawachi M."/>
        </authorList>
    </citation>
    <scope>NUCLEOTIDE SEQUENCE [LARGE SCALE GENOMIC DNA]</scope>
    <source>
        <strain evidence="2 3">NIES-23</strain>
    </source>
</reference>